<dbReference type="InterPro" id="IPR040591">
    <property type="entry name" value="RqcP2_RBD"/>
</dbReference>
<dbReference type="GO" id="GO:0003723">
    <property type="term" value="F:RNA binding"/>
    <property type="evidence" value="ECO:0007669"/>
    <property type="project" value="UniProtKB-KW"/>
</dbReference>
<dbReference type="InterPro" id="IPR048443">
    <property type="entry name" value="RqcP2_N"/>
</dbReference>
<dbReference type="Pfam" id="PF17774">
    <property type="entry name" value="YlmH_RBD"/>
    <property type="match status" value="1"/>
</dbReference>
<keyword evidence="4" id="KW-1185">Reference proteome</keyword>
<protein>
    <submittedName>
        <fullName evidence="3">RNA-binding S4 domain protein</fullName>
    </submittedName>
</protein>
<gene>
    <name evidence="3" type="ORF">PB1_01475</name>
</gene>
<dbReference type="SMART" id="SM00363">
    <property type="entry name" value="S4"/>
    <property type="match status" value="1"/>
</dbReference>
<feature type="domain" description="RNA-binding S4" evidence="2">
    <location>
        <begin position="181"/>
        <end position="241"/>
    </location>
</feature>
<dbReference type="InterPro" id="IPR012677">
    <property type="entry name" value="Nucleotide-bd_a/b_plait_sf"/>
</dbReference>
<organism evidence="3 4">
    <name type="scientific">Bacillus methanolicus PB1</name>
    <dbReference type="NCBI Taxonomy" id="997296"/>
    <lineage>
        <taxon>Bacteria</taxon>
        <taxon>Bacillati</taxon>
        <taxon>Bacillota</taxon>
        <taxon>Bacilli</taxon>
        <taxon>Bacillales</taxon>
        <taxon>Bacillaceae</taxon>
        <taxon>Bacillus</taxon>
    </lineage>
</organism>
<dbReference type="InterPro" id="IPR036986">
    <property type="entry name" value="S4_RNA-bd_sf"/>
</dbReference>
<comment type="caution">
    <text evidence="3">The sequence shown here is derived from an EMBL/GenBank/DDBJ whole genome shotgun (WGS) entry which is preliminary data.</text>
</comment>
<dbReference type="EMBL" id="AFEU01000001">
    <property type="protein sequence ID" value="EIJ81574.1"/>
    <property type="molecule type" value="Genomic_DNA"/>
</dbReference>
<reference evidence="3 4" key="1">
    <citation type="journal article" date="2012" name="Appl. Environ. Microbiol.">
        <title>Genome Sequence of Thermotolerant Bacillus methanolicus: Features and Regulation Related to Methylotrophy and Production of L-Lysine and L-Glutamate from Methanol.</title>
        <authorList>
            <person name="Heggeset T.M."/>
            <person name="Krog A."/>
            <person name="Balzer S."/>
            <person name="Wentzel A."/>
            <person name="Ellingsen T.E."/>
            <person name="Brautaset T."/>
        </authorList>
    </citation>
    <scope>NUCLEOTIDE SEQUENCE [LARGE SCALE GENOMIC DNA]</scope>
    <source>
        <strain evidence="3 4">PB1</strain>
    </source>
</reference>
<evidence type="ECO:0000313" key="4">
    <source>
        <dbReference type="Proteomes" id="UP000010523"/>
    </source>
</evidence>
<dbReference type="PANTHER" id="PTHR13633">
    <property type="entry name" value="MITOCHONDRIAL TRANSCRIPTION RESCUE FACTOR 1"/>
    <property type="match status" value="1"/>
</dbReference>
<keyword evidence="1" id="KW-0694">RNA-binding</keyword>
<evidence type="ECO:0000256" key="1">
    <source>
        <dbReference type="PROSITE-ProRule" id="PRU00182"/>
    </source>
</evidence>
<dbReference type="Pfam" id="PF21278">
    <property type="entry name" value="YlmH_1st"/>
    <property type="match status" value="1"/>
</dbReference>
<dbReference type="PROSITE" id="PS50889">
    <property type="entry name" value="S4"/>
    <property type="match status" value="1"/>
</dbReference>
<sequence length="257" mass="29417">MSIYQHFRPEERDFIERAIHWREFVETAFAPRLTDFLDPREQQILKAVVGQSEEIHCHLFGGTGGAERKRAVICPDYYQADREDFEICLFEINYPKKFITIEHRQVLGSLMSLGLKRGKFGDILIEGDNVQFFAAKEIADYVSLQLDSIGKASVTICEIPLENAIQIKESWIEETSTVSSLRLDAVISALYNLSRHKSQDLIKQGLVRVNWALIENNSFECGEGDVISIRGYGRSKILSIEGKTKKDKWRMVAGRQK</sequence>
<name>I3E503_BACMT</name>
<dbReference type="InterPro" id="IPR002942">
    <property type="entry name" value="S4_RNA-bd"/>
</dbReference>
<dbReference type="eggNOG" id="COG2302">
    <property type="taxonomic scope" value="Bacteria"/>
</dbReference>
<evidence type="ECO:0000313" key="3">
    <source>
        <dbReference type="EMBL" id="EIJ81574.1"/>
    </source>
</evidence>
<dbReference type="PANTHER" id="PTHR13633:SF3">
    <property type="entry name" value="MITOCHONDRIAL TRANSCRIPTION RESCUE FACTOR 1"/>
    <property type="match status" value="1"/>
</dbReference>
<dbReference type="RefSeq" id="WP_003350286.1">
    <property type="nucleotide sequence ID" value="NZ_AFEU01000001.1"/>
</dbReference>
<proteinExistence type="predicted"/>
<dbReference type="Gene3D" id="3.10.290.10">
    <property type="entry name" value="RNA-binding S4 domain"/>
    <property type="match status" value="1"/>
</dbReference>
<dbReference type="CDD" id="cd00165">
    <property type="entry name" value="S4"/>
    <property type="match status" value="1"/>
</dbReference>
<dbReference type="Gene3D" id="3.30.1370.160">
    <property type="match status" value="1"/>
</dbReference>
<dbReference type="Gene3D" id="3.30.70.330">
    <property type="match status" value="1"/>
</dbReference>
<dbReference type="OrthoDB" id="9812787at2"/>
<dbReference type="Proteomes" id="UP000010523">
    <property type="component" value="Unassembled WGS sequence"/>
</dbReference>
<dbReference type="PATRIC" id="fig|997296.3.peg.343"/>
<dbReference type="Pfam" id="PF01479">
    <property type="entry name" value="S4"/>
    <property type="match status" value="1"/>
</dbReference>
<dbReference type="STRING" id="997296.PB1_01475"/>
<accession>I3E503</accession>
<dbReference type="AlphaFoldDB" id="I3E503"/>
<dbReference type="SUPFAM" id="SSF55174">
    <property type="entry name" value="Alpha-L RNA-binding motif"/>
    <property type="match status" value="1"/>
</dbReference>
<evidence type="ECO:0000259" key="2">
    <source>
        <dbReference type="SMART" id="SM00363"/>
    </source>
</evidence>